<gene>
    <name evidence="11" type="primary">Or14a16_8</name>
    <name evidence="11" type="ORF">ALELAT_R05563</name>
</gene>
<dbReference type="GO" id="GO:0004984">
    <property type="term" value="F:olfactory receptor activity"/>
    <property type="evidence" value="ECO:0007669"/>
    <property type="project" value="InterPro"/>
</dbReference>
<keyword evidence="8" id="KW-0675">Receptor</keyword>
<organism evidence="11 12">
    <name type="scientific">Alectura lathami</name>
    <name type="common">Australian brush turkey</name>
    <dbReference type="NCBI Taxonomy" id="81907"/>
    <lineage>
        <taxon>Eukaryota</taxon>
        <taxon>Metazoa</taxon>
        <taxon>Chordata</taxon>
        <taxon>Craniata</taxon>
        <taxon>Vertebrata</taxon>
        <taxon>Euteleostomi</taxon>
        <taxon>Archelosauria</taxon>
        <taxon>Archosauria</taxon>
        <taxon>Dinosauria</taxon>
        <taxon>Saurischia</taxon>
        <taxon>Theropoda</taxon>
        <taxon>Coelurosauria</taxon>
        <taxon>Aves</taxon>
        <taxon>Neognathae</taxon>
        <taxon>Galloanserae</taxon>
        <taxon>Galliformes</taxon>
        <taxon>Megapodiidae</taxon>
        <taxon>Alectura</taxon>
    </lineage>
</organism>
<dbReference type="PANTHER" id="PTHR26452">
    <property type="entry name" value="OLFACTORY RECEPTOR"/>
    <property type="match status" value="1"/>
</dbReference>
<accession>A0A7L0WWK0</accession>
<dbReference type="PRINTS" id="PR00245">
    <property type="entry name" value="OLFACTORYR"/>
</dbReference>
<keyword evidence="12" id="KW-1185">Reference proteome</keyword>
<keyword evidence="9" id="KW-0807">Transducer</keyword>
<evidence type="ECO:0000313" key="12">
    <source>
        <dbReference type="Proteomes" id="UP000562322"/>
    </source>
</evidence>
<feature type="transmembrane region" description="Helical" evidence="10">
    <location>
        <begin position="47"/>
        <end position="71"/>
    </location>
</feature>
<keyword evidence="4" id="KW-0716">Sensory transduction</keyword>
<evidence type="ECO:0000256" key="9">
    <source>
        <dbReference type="ARBA" id="ARBA00023224"/>
    </source>
</evidence>
<evidence type="ECO:0000256" key="2">
    <source>
        <dbReference type="ARBA" id="ARBA00022475"/>
    </source>
</evidence>
<dbReference type="Proteomes" id="UP000562322">
    <property type="component" value="Unassembled WGS sequence"/>
</dbReference>
<feature type="non-terminal residue" evidence="11">
    <location>
        <position position="91"/>
    </location>
</feature>
<comment type="caution">
    <text evidence="11">The sequence shown here is derived from an EMBL/GenBank/DDBJ whole genome shotgun (WGS) entry which is preliminary data.</text>
</comment>
<dbReference type="InterPro" id="IPR050516">
    <property type="entry name" value="Olfactory_GPCR"/>
</dbReference>
<feature type="non-terminal residue" evidence="11">
    <location>
        <position position="1"/>
    </location>
</feature>
<evidence type="ECO:0000256" key="1">
    <source>
        <dbReference type="ARBA" id="ARBA00004651"/>
    </source>
</evidence>
<reference evidence="11 12" key="1">
    <citation type="submission" date="2019-09" db="EMBL/GenBank/DDBJ databases">
        <title>Bird 10,000 Genomes (B10K) Project - Family phase.</title>
        <authorList>
            <person name="Zhang G."/>
        </authorList>
    </citation>
    <scope>NUCLEOTIDE SEQUENCE [LARGE SCALE GENOMIC DNA]</scope>
    <source>
        <strain evidence="11">B10K-DU-001-39</strain>
        <tissue evidence="11">Muscle</tissue>
    </source>
</reference>
<evidence type="ECO:0000256" key="4">
    <source>
        <dbReference type="ARBA" id="ARBA00022725"/>
    </source>
</evidence>
<dbReference type="OrthoDB" id="9118693at2759"/>
<evidence type="ECO:0000256" key="10">
    <source>
        <dbReference type="SAM" id="Phobius"/>
    </source>
</evidence>
<dbReference type="AlphaFoldDB" id="A0A7L0WWK0"/>
<evidence type="ECO:0000256" key="8">
    <source>
        <dbReference type="ARBA" id="ARBA00023170"/>
    </source>
</evidence>
<protein>
    <submittedName>
        <fullName evidence="11">O14AG protein</fullName>
    </submittedName>
</protein>
<evidence type="ECO:0000313" key="11">
    <source>
        <dbReference type="EMBL" id="NXL96083.1"/>
    </source>
</evidence>
<dbReference type="GO" id="GO:0004930">
    <property type="term" value="F:G protein-coupled receptor activity"/>
    <property type="evidence" value="ECO:0007669"/>
    <property type="project" value="UniProtKB-KW"/>
</dbReference>
<keyword evidence="7 10" id="KW-0472">Membrane</keyword>
<evidence type="ECO:0000256" key="6">
    <source>
        <dbReference type="ARBA" id="ARBA00023040"/>
    </source>
</evidence>
<evidence type="ECO:0000256" key="3">
    <source>
        <dbReference type="ARBA" id="ARBA00022692"/>
    </source>
</evidence>
<keyword evidence="3 10" id="KW-0812">Transmembrane</keyword>
<evidence type="ECO:0000256" key="5">
    <source>
        <dbReference type="ARBA" id="ARBA00022989"/>
    </source>
</evidence>
<name>A0A7L0WWK0_ALELA</name>
<dbReference type="InterPro" id="IPR000725">
    <property type="entry name" value="Olfact_rcpt"/>
</dbReference>
<proteinExistence type="predicted"/>
<keyword evidence="2" id="KW-1003">Cell membrane</keyword>
<keyword evidence="4" id="KW-0552">Olfaction</keyword>
<comment type="subcellular location">
    <subcellularLocation>
        <location evidence="1">Cell membrane</location>
        <topology evidence="1">Multi-pass membrane protein</topology>
    </subcellularLocation>
</comment>
<dbReference type="EMBL" id="VXAV01020989">
    <property type="protein sequence ID" value="NXL96083.1"/>
    <property type="molecule type" value="Genomic_DNA"/>
</dbReference>
<keyword evidence="6" id="KW-0297">G-protein coupled receptor</keyword>
<dbReference type="GO" id="GO:0005886">
    <property type="term" value="C:plasma membrane"/>
    <property type="evidence" value="ECO:0007669"/>
    <property type="project" value="UniProtKB-SubCell"/>
</dbReference>
<dbReference type="Pfam" id="PF13853">
    <property type="entry name" value="7tm_4"/>
    <property type="match status" value="1"/>
</dbReference>
<evidence type="ECO:0000256" key="7">
    <source>
        <dbReference type="ARBA" id="ARBA00023136"/>
    </source>
</evidence>
<sequence>LLHTVNTFSLPLCQGNVVDQFFCEIAKILRLSCSESEYLRQARIIDFSLFLIFGCFVFLVLSFVQIFRAVLKMPSEQGQHKAFSTCLPHLA</sequence>
<keyword evidence="5 10" id="KW-1133">Transmembrane helix</keyword>
<dbReference type="SUPFAM" id="SSF81321">
    <property type="entry name" value="Family A G protein-coupled receptor-like"/>
    <property type="match status" value="1"/>
</dbReference>